<reference evidence="2 3" key="1">
    <citation type="submission" date="2020-08" db="EMBL/GenBank/DDBJ databases">
        <title>Sequencing the genomes of 1000 actinobacteria strains.</title>
        <authorList>
            <person name="Klenk H.-P."/>
        </authorList>
    </citation>
    <scope>NUCLEOTIDE SEQUENCE [LARGE SCALE GENOMIC DNA]</scope>
    <source>
        <strain evidence="2 3">DSM 45809</strain>
    </source>
</reference>
<sequence length="260" mass="28276">MTGGPCGVGAGADYRLRASTGECRRHRCPTRHPPLSHSRTAQPGHMASPRRADESRDWRFRPRFLGSAGPLTTPAAGRPHRERVARRRRPTPPPTEEPPIHGRADTMTPIRAGPGSPPTPDPGPTREKPAGNDPPTTDRREFEVARETGTVGRTPTTGRIRPSRPAKRSGGPRCPVRNRDTRRTTWAGPATSHRGSAIAPDATSHSNTTYVAAAIIILDRWTTDRHDRHHSAGRRPRQPWLTGMTSVAKGQGNGPNPVSV</sequence>
<protein>
    <submittedName>
        <fullName evidence="2">Uncharacterized protein</fullName>
    </submittedName>
</protein>
<feature type="region of interest" description="Disordered" evidence="1">
    <location>
        <begin position="227"/>
        <end position="260"/>
    </location>
</feature>
<proteinExistence type="predicted"/>
<dbReference type="AlphaFoldDB" id="A0A7W7GRK2"/>
<name>A0A7W7GRK2_9ACTN</name>
<gene>
    <name evidence="2" type="ORF">BJY16_000446</name>
</gene>
<dbReference type="Proteomes" id="UP000546162">
    <property type="component" value="Unassembled WGS sequence"/>
</dbReference>
<feature type="compositionally biased region" description="Basic and acidic residues" evidence="1">
    <location>
        <begin position="50"/>
        <end position="60"/>
    </location>
</feature>
<feature type="compositionally biased region" description="Basic and acidic residues" evidence="1">
    <location>
        <begin position="124"/>
        <end position="146"/>
    </location>
</feature>
<keyword evidence="3" id="KW-1185">Reference proteome</keyword>
<comment type="caution">
    <text evidence="2">The sequence shown here is derived from an EMBL/GenBank/DDBJ whole genome shotgun (WGS) entry which is preliminary data.</text>
</comment>
<evidence type="ECO:0000313" key="3">
    <source>
        <dbReference type="Proteomes" id="UP000546162"/>
    </source>
</evidence>
<feature type="region of interest" description="Disordered" evidence="1">
    <location>
        <begin position="22"/>
        <end position="203"/>
    </location>
</feature>
<accession>A0A7W7GRK2</accession>
<feature type="compositionally biased region" description="Basic residues" evidence="1">
    <location>
        <begin position="78"/>
        <end position="90"/>
    </location>
</feature>
<dbReference type="EMBL" id="JACHNB010000001">
    <property type="protein sequence ID" value="MBB4736987.1"/>
    <property type="molecule type" value="Genomic_DNA"/>
</dbReference>
<evidence type="ECO:0000313" key="2">
    <source>
        <dbReference type="EMBL" id="MBB4736987.1"/>
    </source>
</evidence>
<organism evidence="2 3">
    <name type="scientific">Actinoplanes octamycinicus</name>
    <dbReference type="NCBI Taxonomy" id="135948"/>
    <lineage>
        <taxon>Bacteria</taxon>
        <taxon>Bacillati</taxon>
        <taxon>Actinomycetota</taxon>
        <taxon>Actinomycetes</taxon>
        <taxon>Micromonosporales</taxon>
        <taxon>Micromonosporaceae</taxon>
        <taxon>Actinoplanes</taxon>
    </lineage>
</organism>
<feature type="compositionally biased region" description="Low complexity" evidence="1">
    <location>
        <begin position="147"/>
        <end position="160"/>
    </location>
</feature>
<evidence type="ECO:0000256" key="1">
    <source>
        <dbReference type="SAM" id="MobiDB-lite"/>
    </source>
</evidence>
<feature type="compositionally biased region" description="Basic residues" evidence="1">
    <location>
        <begin position="227"/>
        <end position="237"/>
    </location>
</feature>